<reference evidence="2" key="1">
    <citation type="submission" date="2016-05" db="EMBL/GenBank/DDBJ databases">
        <authorList>
            <person name="Lavstsen T."/>
            <person name="Jespersen J.S."/>
        </authorList>
    </citation>
    <scope>NUCLEOTIDE SEQUENCE</scope>
    <source>
        <tissue evidence="2">Brain</tissue>
    </source>
</reference>
<organism evidence="2">
    <name type="scientific">Nothobranchius pienaari</name>
    <dbReference type="NCBI Taxonomy" id="704102"/>
    <lineage>
        <taxon>Eukaryota</taxon>
        <taxon>Metazoa</taxon>
        <taxon>Chordata</taxon>
        <taxon>Craniata</taxon>
        <taxon>Vertebrata</taxon>
        <taxon>Euteleostomi</taxon>
        <taxon>Actinopterygii</taxon>
        <taxon>Neopterygii</taxon>
        <taxon>Teleostei</taxon>
        <taxon>Neoteleostei</taxon>
        <taxon>Acanthomorphata</taxon>
        <taxon>Ovalentaria</taxon>
        <taxon>Atherinomorphae</taxon>
        <taxon>Cyprinodontiformes</taxon>
        <taxon>Nothobranchiidae</taxon>
        <taxon>Nothobranchius</taxon>
    </lineage>
</organism>
<evidence type="ECO:0000256" key="1">
    <source>
        <dbReference type="SAM" id="MobiDB-lite"/>
    </source>
</evidence>
<dbReference type="AlphaFoldDB" id="A0A1A8P939"/>
<name>A0A1A8P939_9TELE</name>
<dbReference type="EMBL" id="HAEG01006762">
    <property type="protein sequence ID" value="SBR77564.1"/>
    <property type="molecule type" value="Transcribed_RNA"/>
</dbReference>
<sequence length="58" mass="6391">FVSPTVAFIRASPRPSFLSLLMSGQQSDTTDPSEALTKAETGQQRRSKQALFTLFSKE</sequence>
<reference evidence="2" key="2">
    <citation type="submission" date="2016-06" db="EMBL/GenBank/DDBJ databases">
        <title>The genome of a short-lived fish provides insights into sex chromosome evolution and the genetic control of aging.</title>
        <authorList>
            <person name="Reichwald K."/>
            <person name="Felder M."/>
            <person name="Petzold A."/>
            <person name="Koch P."/>
            <person name="Groth M."/>
            <person name="Platzer M."/>
        </authorList>
    </citation>
    <scope>NUCLEOTIDE SEQUENCE</scope>
    <source>
        <tissue evidence="2">Brain</tissue>
    </source>
</reference>
<protein>
    <submittedName>
        <fullName evidence="2">Uncharacterized protein</fullName>
    </submittedName>
</protein>
<accession>A0A1A8P939</accession>
<feature type="non-terminal residue" evidence="2">
    <location>
        <position position="58"/>
    </location>
</feature>
<proteinExistence type="predicted"/>
<gene>
    <name evidence="2" type="primary">Nfu_g_1_017414</name>
</gene>
<feature type="region of interest" description="Disordered" evidence="1">
    <location>
        <begin position="23"/>
        <end position="47"/>
    </location>
</feature>
<feature type="compositionally biased region" description="Polar residues" evidence="1">
    <location>
        <begin position="23"/>
        <end position="32"/>
    </location>
</feature>
<feature type="non-terminal residue" evidence="2">
    <location>
        <position position="1"/>
    </location>
</feature>
<evidence type="ECO:0000313" key="2">
    <source>
        <dbReference type="EMBL" id="SBR77564.1"/>
    </source>
</evidence>